<feature type="transmembrane region" description="Helical" evidence="6">
    <location>
        <begin position="376"/>
        <end position="399"/>
    </location>
</feature>
<feature type="transmembrane region" description="Helical" evidence="6">
    <location>
        <begin position="282"/>
        <end position="304"/>
    </location>
</feature>
<feature type="transmembrane region" description="Helical" evidence="6">
    <location>
        <begin position="420"/>
        <end position="444"/>
    </location>
</feature>
<dbReference type="PANTHER" id="PTHR30572:SF18">
    <property type="entry name" value="ABC-TYPE MACROLIDE FAMILY EXPORT SYSTEM PERMEASE COMPONENT 2"/>
    <property type="match status" value="1"/>
</dbReference>
<dbReference type="InterPro" id="IPR003838">
    <property type="entry name" value="ABC3_permease_C"/>
</dbReference>
<accession>A0AAP2DXV9</accession>
<keyword evidence="3 6" id="KW-0812">Transmembrane</keyword>
<evidence type="ECO:0000256" key="1">
    <source>
        <dbReference type="ARBA" id="ARBA00004651"/>
    </source>
</evidence>
<dbReference type="Proteomes" id="UP001319080">
    <property type="component" value="Unassembled WGS sequence"/>
</dbReference>
<keyword evidence="2" id="KW-1003">Cell membrane</keyword>
<evidence type="ECO:0000259" key="8">
    <source>
        <dbReference type="Pfam" id="PF12704"/>
    </source>
</evidence>
<evidence type="ECO:0000256" key="6">
    <source>
        <dbReference type="SAM" id="Phobius"/>
    </source>
</evidence>
<dbReference type="AlphaFoldDB" id="A0AAP2DXV9"/>
<dbReference type="EMBL" id="JAHESE010000006">
    <property type="protein sequence ID" value="MBT1708384.1"/>
    <property type="molecule type" value="Genomic_DNA"/>
</dbReference>
<keyword evidence="10" id="KW-1185">Reference proteome</keyword>
<feature type="domain" description="ABC3 transporter permease C-terminal" evidence="7">
    <location>
        <begin position="287"/>
        <end position="399"/>
    </location>
</feature>
<dbReference type="RefSeq" id="WP_254083976.1">
    <property type="nucleotide sequence ID" value="NZ_JAHESE010000006.1"/>
</dbReference>
<evidence type="ECO:0000256" key="5">
    <source>
        <dbReference type="ARBA" id="ARBA00023136"/>
    </source>
</evidence>
<dbReference type="GO" id="GO:0022857">
    <property type="term" value="F:transmembrane transporter activity"/>
    <property type="evidence" value="ECO:0007669"/>
    <property type="project" value="TreeGrafter"/>
</dbReference>
<protein>
    <submittedName>
        <fullName evidence="9">ABC transporter permease</fullName>
    </submittedName>
</protein>
<keyword evidence="5 6" id="KW-0472">Membrane</keyword>
<feature type="domain" description="ABC3 transporter permease C-terminal" evidence="7">
    <location>
        <begin position="669"/>
        <end position="779"/>
    </location>
</feature>
<dbReference type="Pfam" id="PF02687">
    <property type="entry name" value="FtsX"/>
    <property type="match status" value="2"/>
</dbReference>
<feature type="transmembrane region" description="Helical" evidence="6">
    <location>
        <begin position="21"/>
        <end position="41"/>
    </location>
</feature>
<comment type="subcellular location">
    <subcellularLocation>
        <location evidence="1">Cell membrane</location>
        <topology evidence="1">Multi-pass membrane protein</topology>
    </subcellularLocation>
</comment>
<feature type="transmembrane region" description="Helical" evidence="6">
    <location>
        <begin position="333"/>
        <end position="356"/>
    </location>
</feature>
<dbReference type="GO" id="GO:0005886">
    <property type="term" value="C:plasma membrane"/>
    <property type="evidence" value="ECO:0007669"/>
    <property type="project" value="UniProtKB-SubCell"/>
</dbReference>
<dbReference type="PROSITE" id="PS51257">
    <property type="entry name" value="PROKAR_LIPOPROTEIN"/>
    <property type="match status" value="1"/>
</dbReference>
<organism evidence="9 10">
    <name type="scientific">Dawidia cretensis</name>
    <dbReference type="NCBI Taxonomy" id="2782350"/>
    <lineage>
        <taxon>Bacteria</taxon>
        <taxon>Pseudomonadati</taxon>
        <taxon>Bacteroidota</taxon>
        <taxon>Cytophagia</taxon>
        <taxon>Cytophagales</taxon>
        <taxon>Chryseotaleaceae</taxon>
        <taxon>Dawidia</taxon>
    </lineage>
</organism>
<gene>
    <name evidence="9" type="ORF">KK062_09120</name>
</gene>
<proteinExistence type="predicted"/>
<feature type="transmembrane region" description="Helical" evidence="6">
    <location>
        <begin position="750"/>
        <end position="771"/>
    </location>
</feature>
<dbReference type="InterPro" id="IPR050250">
    <property type="entry name" value="Macrolide_Exporter_MacB"/>
</dbReference>
<evidence type="ECO:0000259" key="7">
    <source>
        <dbReference type="Pfam" id="PF02687"/>
    </source>
</evidence>
<evidence type="ECO:0000256" key="4">
    <source>
        <dbReference type="ARBA" id="ARBA00022989"/>
    </source>
</evidence>
<keyword evidence="4 6" id="KW-1133">Transmembrane helix</keyword>
<dbReference type="Pfam" id="PF12704">
    <property type="entry name" value="MacB_PCD"/>
    <property type="match status" value="1"/>
</dbReference>
<dbReference type="PANTHER" id="PTHR30572">
    <property type="entry name" value="MEMBRANE COMPONENT OF TRANSPORTER-RELATED"/>
    <property type="match status" value="1"/>
</dbReference>
<evidence type="ECO:0000313" key="10">
    <source>
        <dbReference type="Proteomes" id="UP001319080"/>
    </source>
</evidence>
<feature type="domain" description="MacB-like periplasmic core" evidence="8">
    <location>
        <begin position="20"/>
        <end position="228"/>
    </location>
</feature>
<reference evidence="9 10" key="1">
    <citation type="submission" date="2021-05" db="EMBL/GenBank/DDBJ databases">
        <title>A Polyphasic approach of four new species of the genus Ohtaekwangia: Ohtaekwangia histidinii sp. nov., Ohtaekwangia cretensis sp. nov., Ohtaekwangia indiensis sp. nov., Ohtaekwangia reichenbachii sp. nov. from diverse environment.</title>
        <authorList>
            <person name="Octaviana S."/>
        </authorList>
    </citation>
    <scope>NUCLEOTIDE SEQUENCE [LARGE SCALE GENOMIC DNA]</scope>
    <source>
        <strain evidence="9 10">PWU5</strain>
    </source>
</reference>
<comment type="caution">
    <text evidence="9">The sequence shown here is derived from an EMBL/GenBank/DDBJ whole genome shotgun (WGS) entry which is preliminary data.</text>
</comment>
<evidence type="ECO:0000256" key="2">
    <source>
        <dbReference type="ARBA" id="ARBA00022475"/>
    </source>
</evidence>
<dbReference type="InterPro" id="IPR025857">
    <property type="entry name" value="MacB_PCD"/>
</dbReference>
<sequence length="790" mass="88221">MLYNYLKIAFRSLRRHKGFSLINIAGLSIGMACSILILLWVRDELSYDRFHQDAEQLYRVTASLSEMNIHAAVTPAPLPEALQAQVPAIRQTVRLNGMRSLLMEVGDRMFEEERIFYADSTFLKMFSFKLVAGDPAEAFKNPETILITESMAKKYFGNEDPLGMTIRSDRKNDFAVAGVLADVPANSHLQFDFVIPMSFLARTERDLKQRIWDNFNFYDYIKLDEKADASPEGLAKLGEQITAVYRAHEKELKVDFHVQPVTDIHLHSNFLADLPGHGNMQYVYIFIVVAIFILVVACINFMNLATARSARRAKEVGLRKVAGAVRAQLVRQFLAESSLISVIALILAVLIVFAALPGFNTVAGKQLSIDLLNAKLVAGLLAITFLTGLLAGSYPALFLSSFMPATVLKGNLKTGASGSFFRNTMVVMQFTVSIILLVGTAAVYKQLKFIQSRSLGYDKENLVYVPMTGDLWQKYQTLRTSLEQEPLTQHFTVVQDLPTNVVNGTVSVEWEGKDKSSQPLFCNMAIDENFLDVFKVTLLDGRGFSKEAKADTSNYLVNESALRTMGMNVETAVGQPLTLWGNKGAIIGVVKDFNFKPIQQPIEPLILRLNTWGGAAVVRTAPGETESTIKALERICQTLNPEYPFSYKFIDQDLDNMYRAEQRLGDLFNIFAVLAIFISCLGLYGLSAFLAERRTKELGVRKVLGASLPHLVYLLLSTFTKPVLIAMFVAAPIAWYAMTRWLEGFAFHITLDWTIFAFAFVVALFIAWITVSYESIKAALTNPAKSLKDE</sequence>
<evidence type="ECO:0000256" key="3">
    <source>
        <dbReference type="ARBA" id="ARBA00022692"/>
    </source>
</evidence>
<feature type="transmembrane region" description="Helical" evidence="6">
    <location>
        <begin position="711"/>
        <end position="738"/>
    </location>
</feature>
<evidence type="ECO:0000313" key="9">
    <source>
        <dbReference type="EMBL" id="MBT1708384.1"/>
    </source>
</evidence>
<name>A0AAP2DXV9_9BACT</name>
<feature type="transmembrane region" description="Helical" evidence="6">
    <location>
        <begin position="667"/>
        <end position="690"/>
    </location>
</feature>